<dbReference type="Pfam" id="PF00294">
    <property type="entry name" value="PfkB"/>
    <property type="match status" value="1"/>
</dbReference>
<accession>A0A085MB34</accession>
<evidence type="ECO:0000313" key="13">
    <source>
        <dbReference type="EMBL" id="KFD54430.1"/>
    </source>
</evidence>
<dbReference type="AlphaFoldDB" id="A0A085MB34"/>
<evidence type="ECO:0000256" key="10">
    <source>
        <dbReference type="ARBA" id="ARBA00051362"/>
    </source>
</evidence>
<dbReference type="GO" id="GO:0004001">
    <property type="term" value="F:adenosine kinase activity"/>
    <property type="evidence" value="ECO:0007669"/>
    <property type="project" value="UniProtKB-UniRule"/>
</dbReference>
<dbReference type="GO" id="GO:0006166">
    <property type="term" value="P:purine ribonucleoside salvage"/>
    <property type="evidence" value="ECO:0007669"/>
    <property type="project" value="UniProtKB-KW"/>
</dbReference>
<comment type="catalytic activity">
    <reaction evidence="10 12">
        <text>adenosine + ATP = AMP + ADP + H(+)</text>
        <dbReference type="Rhea" id="RHEA:20824"/>
        <dbReference type="ChEBI" id="CHEBI:15378"/>
        <dbReference type="ChEBI" id="CHEBI:16335"/>
        <dbReference type="ChEBI" id="CHEBI:30616"/>
        <dbReference type="ChEBI" id="CHEBI:456215"/>
        <dbReference type="ChEBI" id="CHEBI:456216"/>
        <dbReference type="EC" id="2.7.1.20"/>
    </reaction>
</comment>
<keyword evidence="14" id="KW-1185">Reference proteome</keyword>
<dbReference type="GO" id="GO:0005634">
    <property type="term" value="C:nucleus"/>
    <property type="evidence" value="ECO:0007669"/>
    <property type="project" value="UniProtKB-SubCell"/>
</dbReference>
<evidence type="ECO:0000256" key="4">
    <source>
        <dbReference type="ARBA" id="ARBA00022679"/>
    </source>
</evidence>
<dbReference type="CDD" id="cd01168">
    <property type="entry name" value="adenosine_kinase"/>
    <property type="match status" value="1"/>
</dbReference>
<proteinExistence type="inferred from homology"/>
<evidence type="ECO:0000256" key="9">
    <source>
        <dbReference type="ARBA" id="ARBA00022842"/>
    </source>
</evidence>
<keyword evidence="5 12" id="KW-0660">Purine salvage</keyword>
<evidence type="ECO:0000256" key="1">
    <source>
        <dbReference type="ARBA" id="ARBA00004801"/>
    </source>
</evidence>
<reference evidence="13 14" key="1">
    <citation type="journal article" date="2014" name="Nat. Genet.">
        <title>Genome and transcriptome of the porcine whipworm Trichuris suis.</title>
        <authorList>
            <person name="Jex A.R."/>
            <person name="Nejsum P."/>
            <person name="Schwarz E.M."/>
            <person name="Hu L."/>
            <person name="Young N.D."/>
            <person name="Hall R.S."/>
            <person name="Korhonen P.K."/>
            <person name="Liao S."/>
            <person name="Thamsborg S."/>
            <person name="Xia J."/>
            <person name="Xu P."/>
            <person name="Wang S."/>
            <person name="Scheerlinck J.P."/>
            <person name="Hofmann A."/>
            <person name="Sternberg P.W."/>
            <person name="Wang J."/>
            <person name="Gasser R.B."/>
        </authorList>
    </citation>
    <scope>NUCLEOTIDE SEQUENCE [LARGE SCALE GENOMIC DNA]</scope>
    <source>
        <strain evidence="13">DCEP-RM93M</strain>
    </source>
</reference>
<organism evidence="13 14">
    <name type="scientific">Trichuris suis</name>
    <name type="common">pig whipworm</name>
    <dbReference type="NCBI Taxonomy" id="68888"/>
    <lineage>
        <taxon>Eukaryota</taxon>
        <taxon>Metazoa</taxon>
        <taxon>Ecdysozoa</taxon>
        <taxon>Nematoda</taxon>
        <taxon>Enoplea</taxon>
        <taxon>Dorylaimia</taxon>
        <taxon>Trichinellida</taxon>
        <taxon>Trichuridae</taxon>
        <taxon>Trichuris</taxon>
    </lineage>
</organism>
<keyword evidence="12" id="KW-0539">Nucleus</keyword>
<comment type="cofactor">
    <cofactor evidence="12">
        <name>Mg(2+)</name>
        <dbReference type="ChEBI" id="CHEBI:18420"/>
    </cofactor>
    <text evidence="12">Binds 3 Mg(2+) ions per subunit.</text>
</comment>
<dbReference type="PANTHER" id="PTHR45769:SF3">
    <property type="entry name" value="ADENOSINE KINASE"/>
    <property type="match status" value="1"/>
</dbReference>
<comment type="subcellular location">
    <subcellularLocation>
        <location evidence="12">Nucleus</location>
    </subcellularLocation>
</comment>
<dbReference type="EMBL" id="KL363208">
    <property type="protein sequence ID" value="KFD54430.1"/>
    <property type="molecule type" value="Genomic_DNA"/>
</dbReference>
<comment type="subunit">
    <text evidence="12">Monomer.</text>
</comment>
<dbReference type="UniPathway" id="UPA00588">
    <property type="reaction ID" value="UER00659"/>
</dbReference>
<dbReference type="SUPFAM" id="SSF53613">
    <property type="entry name" value="Ribokinase-like"/>
    <property type="match status" value="1"/>
</dbReference>
<comment type="function">
    <text evidence="12">ATP dependent phosphorylation of adenosine and other related nucleoside analogs to monophosphate derivatives.</text>
</comment>
<keyword evidence="6 12" id="KW-0547">Nucleotide-binding</keyword>
<dbReference type="Gene3D" id="3.40.1190.20">
    <property type="match status" value="1"/>
</dbReference>
<dbReference type="GO" id="GO:0044209">
    <property type="term" value="P:AMP salvage"/>
    <property type="evidence" value="ECO:0007669"/>
    <property type="project" value="UniProtKB-UniRule"/>
</dbReference>
<keyword evidence="7 12" id="KW-0418">Kinase</keyword>
<dbReference type="InterPro" id="IPR002173">
    <property type="entry name" value="Carboh/pur_kinase_PfkB_CS"/>
</dbReference>
<dbReference type="GO" id="GO:0005524">
    <property type="term" value="F:ATP binding"/>
    <property type="evidence" value="ECO:0007669"/>
    <property type="project" value="UniProtKB-UniRule"/>
</dbReference>
<dbReference type="GO" id="GO:0005829">
    <property type="term" value="C:cytosol"/>
    <property type="evidence" value="ECO:0007669"/>
    <property type="project" value="TreeGrafter"/>
</dbReference>
<name>A0A085MB34_9BILA</name>
<keyword evidence="9 12" id="KW-0460">Magnesium</keyword>
<keyword evidence="4 12" id="KW-0808">Transferase</keyword>
<comment type="similarity">
    <text evidence="2 12">Belongs to the carbohydrate kinase PfkB family.</text>
</comment>
<evidence type="ECO:0000256" key="7">
    <source>
        <dbReference type="ARBA" id="ARBA00022777"/>
    </source>
</evidence>
<dbReference type="PRINTS" id="PR00989">
    <property type="entry name" value="ADENOKINASE"/>
</dbReference>
<evidence type="ECO:0000256" key="2">
    <source>
        <dbReference type="ARBA" id="ARBA00010688"/>
    </source>
</evidence>
<dbReference type="PROSITE" id="PS00584">
    <property type="entry name" value="PFKB_KINASES_2"/>
    <property type="match status" value="1"/>
</dbReference>
<evidence type="ECO:0000313" key="14">
    <source>
        <dbReference type="Proteomes" id="UP000030764"/>
    </source>
</evidence>
<dbReference type="InterPro" id="IPR011611">
    <property type="entry name" value="PfkB_dom"/>
</dbReference>
<dbReference type="GO" id="GO:0006144">
    <property type="term" value="P:purine nucleobase metabolic process"/>
    <property type="evidence" value="ECO:0007669"/>
    <property type="project" value="TreeGrafter"/>
</dbReference>
<dbReference type="OrthoDB" id="432447at2759"/>
<comment type="pathway">
    <text evidence="1 12">Purine metabolism; AMP biosynthesis via salvage pathway; AMP from adenosine: step 1/1.</text>
</comment>
<evidence type="ECO:0000256" key="3">
    <source>
        <dbReference type="ARBA" id="ARBA00012119"/>
    </source>
</evidence>
<dbReference type="FunFam" id="3.40.1190.20:FF:000076">
    <property type="entry name" value="Adenosine kinase"/>
    <property type="match status" value="1"/>
</dbReference>
<evidence type="ECO:0000256" key="11">
    <source>
        <dbReference type="ARBA" id="ARBA00068771"/>
    </source>
</evidence>
<gene>
    <name evidence="13" type="ORF">M513_04773</name>
</gene>
<protein>
    <recommendedName>
        <fullName evidence="11 12">Adenosine kinase</fullName>
        <shortName evidence="12">AK</shortName>
        <ecNumber evidence="3 12">2.7.1.20</ecNumber>
    </recommendedName>
    <alternativeName>
        <fullName evidence="12">Adenosine 5'-phosphotransferase</fullName>
    </alternativeName>
</protein>
<evidence type="ECO:0000256" key="12">
    <source>
        <dbReference type="RuleBase" id="RU368116"/>
    </source>
</evidence>
<dbReference type="InterPro" id="IPR029056">
    <property type="entry name" value="Ribokinase-like"/>
</dbReference>
<dbReference type="EC" id="2.7.1.20" evidence="3 12"/>
<dbReference type="PANTHER" id="PTHR45769">
    <property type="entry name" value="ADENOSINE KINASE"/>
    <property type="match status" value="1"/>
</dbReference>
<evidence type="ECO:0000256" key="5">
    <source>
        <dbReference type="ARBA" id="ARBA00022726"/>
    </source>
</evidence>
<evidence type="ECO:0000256" key="8">
    <source>
        <dbReference type="ARBA" id="ARBA00022840"/>
    </source>
</evidence>
<keyword evidence="8 12" id="KW-0067">ATP-binding</keyword>
<sequence length="339" mass="36966">MPKKGLLLGLGNPLLDIEAHVDSEFLEKSADGAILCDEKRAPIFLDIVQNYKVQYIAGGSTQNSMRVAQWMVGKPDTVGYFGCVGNDHFGHILKSKCKEVGLKAMYQVHPTERTGACAVCLSGTSRSLCADLGAAIQFTVDHLHTPDHQEAIRQAEYYYIAGFFISSSVPSIMEVAEHACNENKCFMMNLSAPFIASMKEEFSKLLPFVDVLFGNEKEAEAFACSMQFKAESVVDIAEFIASFPKKNSNRGRTVIITQGADPIIVVSDGHCFHHPVTHIPISSIVDTNGAGDAFVGGFLSQYILGKQLVDCLEAGVWAAHLIIQRSGCSLPEACDYKLF</sequence>
<dbReference type="InterPro" id="IPR001805">
    <property type="entry name" value="Adenokinase"/>
</dbReference>
<evidence type="ECO:0000256" key="6">
    <source>
        <dbReference type="ARBA" id="ARBA00022741"/>
    </source>
</evidence>
<dbReference type="Proteomes" id="UP000030764">
    <property type="component" value="Unassembled WGS sequence"/>
</dbReference>
<dbReference type="Gene3D" id="3.30.1110.10">
    <property type="match status" value="1"/>
</dbReference>